<reference evidence="14" key="1">
    <citation type="journal article" date="2020" name="Nat. Commun.">
        <title>Large-scale genome sequencing of mycorrhizal fungi provides insights into the early evolution of symbiotic traits.</title>
        <authorList>
            <person name="Miyauchi S."/>
            <person name="Kiss E."/>
            <person name="Kuo A."/>
            <person name="Drula E."/>
            <person name="Kohler A."/>
            <person name="Sanchez-Garcia M."/>
            <person name="Morin E."/>
            <person name="Andreopoulos B."/>
            <person name="Barry K.W."/>
            <person name="Bonito G."/>
            <person name="Buee M."/>
            <person name="Carver A."/>
            <person name="Chen C."/>
            <person name="Cichocki N."/>
            <person name="Clum A."/>
            <person name="Culley D."/>
            <person name="Crous P.W."/>
            <person name="Fauchery L."/>
            <person name="Girlanda M."/>
            <person name="Hayes R.D."/>
            <person name="Keri Z."/>
            <person name="LaButti K."/>
            <person name="Lipzen A."/>
            <person name="Lombard V."/>
            <person name="Magnuson J."/>
            <person name="Maillard F."/>
            <person name="Murat C."/>
            <person name="Nolan M."/>
            <person name="Ohm R.A."/>
            <person name="Pangilinan J."/>
            <person name="Pereira M.F."/>
            <person name="Perotto S."/>
            <person name="Peter M."/>
            <person name="Pfister S."/>
            <person name="Riley R."/>
            <person name="Sitrit Y."/>
            <person name="Stielow J.B."/>
            <person name="Szollosi G."/>
            <person name="Zifcakova L."/>
            <person name="Stursova M."/>
            <person name="Spatafora J.W."/>
            <person name="Tedersoo L."/>
            <person name="Vaario L.M."/>
            <person name="Yamada A."/>
            <person name="Yan M."/>
            <person name="Wang P."/>
            <person name="Xu J."/>
            <person name="Bruns T."/>
            <person name="Baldrian P."/>
            <person name="Vilgalys R."/>
            <person name="Dunand C."/>
            <person name="Henrissat B."/>
            <person name="Grigoriev I.V."/>
            <person name="Hibbett D."/>
            <person name="Nagy L.G."/>
            <person name="Martin F.M."/>
        </authorList>
    </citation>
    <scope>NUCLEOTIDE SEQUENCE</scope>
    <source>
        <strain evidence="14">UP504</strain>
    </source>
</reference>
<keyword evidence="5 9" id="KW-0863">Zinc-finger</keyword>
<dbReference type="GO" id="GO:0046854">
    <property type="term" value="P:phosphatidylinositol phosphate biosynthetic process"/>
    <property type="evidence" value="ECO:0007669"/>
    <property type="project" value="TreeGrafter"/>
</dbReference>
<feature type="region of interest" description="Disordered" evidence="11">
    <location>
        <begin position="1719"/>
        <end position="1820"/>
    </location>
</feature>
<evidence type="ECO:0000256" key="5">
    <source>
        <dbReference type="ARBA" id="ARBA00022771"/>
    </source>
</evidence>
<dbReference type="InterPro" id="IPR027483">
    <property type="entry name" value="PInositol-4-P-4/5-kinase_C_sf"/>
</dbReference>
<feature type="region of interest" description="Disordered" evidence="11">
    <location>
        <begin position="875"/>
        <end position="932"/>
    </location>
</feature>
<dbReference type="InterPro" id="IPR027409">
    <property type="entry name" value="GroEL-like_apical_dom_sf"/>
</dbReference>
<feature type="domain" description="PIPK" evidence="13">
    <location>
        <begin position="1889"/>
        <end position="2223"/>
    </location>
</feature>
<feature type="compositionally biased region" description="Polar residues" evidence="11">
    <location>
        <begin position="1596"/>
        <end position="1610"/>
    </location>
</feature>
<evidence type="ECO:0000256" key="9">
    <source>
        <dbReference type="PROSITE-ProRule" id="PRU00091"/>
    </source>
</evidence>
<dbReference type="Pfam" id="PF00118">
    <property type="entry name" value="Cpn60_TCP1"/>
    <property type="match status" value="1"/>
</dbReference>
<dbReference type="Proteomes" id="UP000886523">
    <property type="component" value="Unassembled WGS sequence"/>
</dbReference>
<protein>
    <recommendedName>
        <fullName evidence="1">1-phosphatidylinositol-3-phosphate 5-kinase</fullName>
        <ecNumber evidence="1">2.7.1.150</ecNumber>
    </recommendedName>
</protein>
<dbReference type="GO" id="GO:0005524">
    <property type="term" value="F:ATP binding"/>
    <property type="evidence" value="ECO:0007669"/>
    <property type="project" value="UniProtKB-UniRule"/>
</dbReference>
<evidence type="ECO:0000256" key="11">
    <source>
        <dbReference type="SAM" id="MobiDB-lite"/>
    </source>
</evidence>
<keyword evidence="4 10" id="KW-0547">Nucleotide-binding</keyword>
<dbReference type="InterPro" id="IPR002498">
    <property type="entry name" value="PInositol-4-P-4/5-kinase_core"/>
</dbReference>
<feature type="compositionally biased region" description="Polar residues" evidence="11">
    <location>
        <begin position="1773"/>
        <end position="1789"/>
    </location>
</feature>
<feature type="region of interest" description="Disordered" evidence="11">
    <location>
        <begin position="1486"/>
        <end position="1530"/>
    </location>
</feature>
<dbReference type="InterPro" id="IPR013083">
    <property type="entry name" value="Znf_RING/FYVE/PHD"/>
</dbReference>
<dbReference type="Gene3D" id="3.30.40.10">
    <property type="entry name" value="Zinc/RING finger domain, C3HC4 (zinc finger)"/>
    <property type="match status" value="1"/>
</dbReference>
<feature type="region of interest" description="Disordered" evidence="11">
    <location>
        <begin position="1411"/>
        <end position="1471"/>
    </location>
</feature>
<dbReference type="Gene3D" id="3.30.800.10">
    <property type="entry name" value="Phosphatidylinositol Phosphate Kinase II Beta"/>
    <property type="match status" value="1"/>
</dbReference>
<dbReference type="EMBL" id="MU128967">
    <property type="protein sequence ID" value="KAF9513884.1"/>
    <property type="molecule type" value="Genomic_DNA"/>
</dbReference>
<feature type="region of interest" description="Disordered" evidence="11">
    <location>
        <begin position="1552"/>
        <end position="1626"/>
    </location>
</feature>
<keyword evidence="15" id="KW-1185">Reference proteome</keyword>
<dbReference type="InterPro" id="IPR017455">
    <property type="entry name" value="Znf_FYVE-rel"/>
</dbReference>
<dbReference type="InterPro" id="IPR027484">
    <property type="entry name" value="PInositol-4-P-5-kinase_N"/>
</dbReference>
<dbReference type="CDD" id="cd15725">
    <property type="entry name" value="FYVE_PIKfyve_Fab1"/>
    <property type="match status" value="1"/>
</dbReference>
<dbReference type="Gene3D" id="3.50.7.10">
    <property type="entry name" value="GroEL"/>
    <property type="match status" value="1"/>
</dbReference>
<dbReference type="GO" id="GO:0000285">
    <property type="term" value="F:1-phosphatidylinositol-3-phosphate 5-kinase activity"/>
    <property type="evidence" value="ECO:0007669"/>
    <property type="project" value="UniProtKB-EC"/>
</dbReference>
<dbReference type="GO" id="GO:0008270">
    <property type="term" value="F:zinc ion binding"/>
    <property type="evidence" value="ECO:0007669"/>
    <property type="project" value="UniProtKB-KW"/>
</dbReference>
<feature type="compositionally biased region" description="Acidic residues" evidence="11">
    <location>
        <begin position="1722"/>
        <end position="1743"/>
    </location>
</feature>
<gene>
    <name evidence="14" type="ORF">BS47DRAFT_1485354</name>
</gene>
<feature type="region of interest" description="Disordered" evidence="11">
    <location>
        <begin position="56"/>
        <end position="76"/>
    </location>
</feature>
<dbReference type="SMART" id="SM00330">
    <property type="entry name" value="PIPKc"/>
    <property type="match status" value="1"/>
</dbReference>
<dbReference type="EC" id="2.7.1.150" evidence="1"/>
<name>A0A9P6AY06_9AGAM</name>
<comment type="caution">
    <text evidence="14">The sequence shown here is derived from an EMBL/GenBank/DDBJ whole genome shotgun (WGS) entry which is preliminary data.</text>
</comment>
<dbReference type="PROSITE" id="PS51455">
    <property type="entry name" value="PIPK"/>
    <property type="match status" value="1"/>
</dbReference>
<evidence type="ECO:0000256" key="8">
    <source>
        <dbReference type="ARBA" id="ARBA00022840"/>
    </source>
</evidence>
<evidence type="ECO:0000256" key="10">
    <source>
        <dbReference type="PROSITE-ProRule" id="PRU00781"/>
    </source>
</evidence>
<keyword evidence="6 10" id="KW-0418">Kinase</keyword>
<organism evidence="14 15">
    <name type="scientific">Hydnum rufescens UP504</name>
    <dbReference type="NCBI Taxonomy" id="1448309"/>
    <lineage>
        <taxon>Eukaryota</taxon>
        <taxon>Fungi</taxon>
        <taxon>Dikarya</taxon>
        <taxon>Basidiomycota</taxon>
        <taxon>Agaricomycotina</taxon>
        <taxon>Agaricomycetes</taxon>
        <taxon>Cantharellales</taxon>
        <taxon>Hydnaceae</taxon>
        <taxon>Hydnum</taxon>
    </lineage>
</organism>
<feature type="region of interest" description="Disordered" evidence="11">
    <location>
        <begin position="1903"/>
        <end position="1922"/>
    </location>
</feature>
<dbReference type="SUPFAM" id="SSF52029">
    <property type="entry name" value="GroEL apical domain-like"/>
    <property type="match status" value="1"/>
</dbReference>
<dbReference type="GO" id="GO:0000329">
    <property type="term" value="C:fungal-type vacuole membrane"/>
    <property type="evidence" value="ECO:0007669"/>
    <property type="project" value="TreeGrafter"/>
</dbReference>
<feature type="compositionally biased region" description="Polar residues" evidence="11">
    <location>
        <begin position="63"/>
        <end position="76"/>
    </location>
</feature>
<dbReference type="CDD" id="cd17300">
    <property type="entry name" value="PIPKc_PIKfyve"/>
    <property type="match status" value="1"/>
</dbReference>
<accession>A0A9P6AY06</accession>
<feature type="compositionally biased region" description="Polar residues" evidence="11">
    <location>
        <begin position="1432"/>
        <end position="1450"/>
    </location>
</feature>
<dbReference type="PANTHER" id="PTHR45748:SF7">
    <property type="entry name" value="1-PHOSPHATIDYLINOSITOL 3-PHOSPHATE 5-KINASE-RELATED"/>
    <property type="match status" value="1"/>
</dbReference>
<feature type="region of interest" description="Disordered" evidence="11">
    <location>
        <begin position="339"/>
        <end position="359"/>
    </location>
</feature>
<dbReference type="CDD" id="cd03334">
    <property type="entry name" value="Fab1_TCP"/>
    <property type="match status" value="1"/>
</dbReference>
<dbReference type="OrthoDB" id="158357at2759"/>
<feature type="domain" description="FYVE-type" evidence="12">
    <location>
        <begin position="198"/>
        <end position="258"/>
    </location>
</feature>
<dbReference type="SUPFAM" id="SSF57903">
    <property type="entry name" value="FYVE/PHD zinc finger"/>
    <property type="match status" value="1"/>
</dbReference>
<dbReference type="PROSITE" id="PS50178">
    <property type="entry name" value="ZF_FYVE"/>
    <property type="match status" value="1"/>
</dbReference>
<evidence type="ECO:0000256" key="3">
    <source>
        <dbReference type="ARBA" id="ARBA00022723"/>
    </source>
</evidence>
<dbReference type="GO" id="GO:0010008">
    <property type="term" value="C:endosome membrane"/>
    <property type="evidence" value="ECO:0007669"/>
    <property type="project" value="TreeGrafter"/>
</dbReference>
<dbReference type="FunFam" id="3.30.810.10:FF:000001">
    <property type="entry name" value="1-phosphatidylinositol 3-phosphate 5-kinase FAB1"/>
    <property type="match status" value="1"/>
</dbReference>
<dbReference type="Pfam" id="PF01363">
    <property type="entry name" value="FYVE"/>
    <property type="match status" value="1"/>
</dbReference>
<evidence type="ECO:0000256" key="4">
    <source>
        <dbReference type="ARBA" id="ARBA00022741"/>
    </source>
</evidence>
<dbReference type="PANTHER" id="PTHR45748">
    <property type="entry name" value="1-PHOSPHATIDYLINOSITOL 3-PHOSPHATE 5-KINASE-RELATED"/>
    <property type="match status" value="1"/>
</dbReference>
<proteinExistence type="predicted"/>
<keyword evidence="2 10" id="KW-0808">Transferase</keyword>
<evidence type="ECO:0000313" key="15">
    <source>
        <dbReference type="Proteomes" id="UP000886523"/>
    </source>
</evidence>
<keyword evidence="8 10" id="KW-0067">ATP-binding</keyword>
<evidence type="ECO:0000256" key="1">
    <source>
        <dbReference type="ARBA" id="ARBA00012009"/>
    </source>
</evidence>
<keyword evidence="7" id="KW-0862">Zinc</keyword>
<dbReference type="SUPFAM" id="SSF56104">
    <property type="entry name" value="SAICAR synthase-like"/>
    <property type="match status" value="1"/>
</dbReference>
<dbReference type="Pfam" id="PF01504">
    <property type="entry name" value="PIP5K"/>
    <property type="match status" value="1"/>
</dbReference>
<feature type="compositionally biased region" description="Polar residues" evidence="11">
    <location>
        <begin position="1499"/>
        <end position="1508"/>
    </location>
</feature>
<feature type="compositionally biased region" description="Basic residues" evidence="11">
    <location>
        <begin position="1552"/>
        <end position="1561"/>
    </location>
</feature>
<dbReference type="InterPro" id="IPR044769">
    <property type="entry name" value="PIKfyve_PIPKc"/>
</dbReference>
<sequence>MSGGNTASSVQSVPLREDITALTTFGNPFDEGEGDNTSYAIVSSLLSKVKSTFSAQSGSSSSNVAQHQPKSLINQTEQARIPPTKPVLTQIPYGRERPGSLMAVRRPAPPLVSMTPVISEIPSYIPDFDIPSSRSMDLAQFSPIDAEGPFSTSIPGFPIQDDTRSIRTSTSLKRTGTASKVIRRLRGDGLSKDYWMDDNLCKECYDCKSTFTTWRRKHHCRICGQIYCSRCASNIIKGSRFGQDGVVRVCNLCLKMLEDDNYDDDDDRRSVTSVASSPFPAHQLEFVQSSHPQSPFSGQHPFSQSHDSLTLISSSERGRRVAFGGGLDDVDQNWATQETTAAPFRRNIDDDKDAEPGSDALEQYMSDSEASSVPPKTLAVRPTVTVAFPTFADDKQSFIHFPGSSSPDGTDSPRPLRSRVSSFATDVDALVPPFLRSRVPSRLTPLDVGEPGWRTRRESSAYAAELNGASMFHLRIMLRQLLSKEDIPRVKEWEETLLKLSLRVASHLALNPRAPGASMDVRKYVKIKKIPGGSPRDSECVDGAVITKNVAHKNMIRDIRNPRIMLVTFPFDYHRVEGQFMSFDPLLAQEKDYLFNLVSRVAALRPHIVLVERSVSRLALEYLLQANIAVARTVKNSALQFVSRATQAQVLTSMDRLVTEPQMGHCSRFRLQTFEHPLIPGRRKTYMRFEGCSHDTACTIILRGGDLETLKKIKVVTSFMMFIVRNLKMETFLWKDTFISVPQMTTYAAPSSFFHFPPPLASSSASAVSVTSQISGLLLFETSSDTSAQTQDECEADDELSTADLNKRNLSKQIQKSVQPYLSNFISISATLRFPPPYPIWRMKELDDQVRALQIQWEDEGAAAILREEANRSRDSLCSIPQGPDDSNASGIPGSDDLQSTPIPRRLPSLSPDASVISLPRTPAESSLKHSSSRASMISNLSSNASLFSKTPVTSSLRSVLPKGPRGVPEITLHSALHRAQFDHEEQQRVWAWYLRKNNDDFVVQKYQCIHVRQFIIPTLGLELEPACFLPKLVRIPYYGENDCTLGQFIEDSIIEALDSKKMCTGKGCKKHLAAHSKVYVHHERRVVIATQPWIPTANSGSPTPAPDKVASYSVCRVCRQKTPFIPISDEALKYSFGKFLELHFYPAEVLLIPGAGCEHNVYRHHERFFAWRGMTVRFQTDGIDLYEAVFPPMRTIVHLDTLLDLKNRDYEHLLSRNAAYWQSVTSRITQMQMQFKPESPLEKSNASMGRDAAAELLQRAEVDNAEITRGIHATYQDSPPTDTLALGSVRSHIQNKVVQWDLELERFEKAFLSSKNTVPPEKDLLRVTGSHHFRRIYDDFFRQYASSASEVDEKIHHHHERIEEVRGPNANDVVLEKDLVTEKEPLGLDANAGDVSSALVTVAVNVLSLPTPSTSDDGDSDSTISAPPTRAPNTSSESLPTLGTVSGESENMEATKPTPPTSKLPRWQGPFPSVAERVKMLEASWPEGTSAVPRETGASRSHSTSDNENIEGPVPRRRGRVKSTTGKAKIPRQLQMSDFDRSYAANVGPRHLTHSRRPIAKNHAGPLASRIPTPVTKGPIPSENQRRVLKRVPVTENSISFEKNLPTQAQSSQSSPPSERPDLADRKDSAFVLSRAKGKVPVRGTHRPIIRSSSKATPRYAHSTATKVSNIARQFERMSKEFKESERANRRYAVMKGRKARPVATAAAKVEVFSNFRDAAGESEDSSESLSEADDEDEEDEFVPQAASSNPSDTLDIDSGSVEIAEPASEDLVSSSPNENEAPISSPNDHIHTSPVDLSDSTPSISGTSPIATSPDSRTIEDLMASSGDIGSSMEGSTVISTVSGWWRNNSHPVHLQYPFAAAEHVFAENSITIREDEPTSIVAFTLNSKDHRQAIGKAKAERNGKGTEKQEFFMPDDSSDSRSTWGVINVDEAPDPAELLKHPSSVTHLSFQFESGGVAISCVVFCAEQFEALRRNCGCHSTVIESLARCLKWDASGGKSGSGFLKTRDDRFIAKELSKSELDAMTNFAPAYFDYMSNAILSNRPTLLAKIFGFYKIAYKNPMLGKTVRMNLLVMENLFYRRRFSQIYDLKGSMRNRHVQSTGRENEVLLDENLVQTAHQRPFYVREHCKRILRGALWNDSKFLANLNIMDYSVLVAVDSVKNELVIGIVDFIRTYTWDKKLESWVKESAFLGGAAKGEPPTIVTPKQYKARFRSAMERYFPLVPDRWTKQQDTPDDEGDALLEMWPDW</sequence>
<dbReference type="FunFam" id="3.30.40.10:FF:000283">
    <property type="entry name" value="1-phosphatidylinositol-3-phosphate 5-kinase (Fab1)"/>
    <property type="match status" value="1"/>
</dbReference>
<dbReference type="SMART" id="SM00064">
    <property type="entry name" value="FYVE"/>
    <property type="match status" value="1"/>
</dbReference>
<dbReference type="InterPro" id="IPR002423">
    <property type="entry name" value="Cpn60/GroEL/TCP-1"/>
</dbReference>
<evidence type="ECO:0000313" key="14">
    <source>
        <dbReference type="EMBL" id="KAF9513884.1"/>
    </source>
</evidence>
<evidence type="ECO:0000256" key="2">
    <source>
        <dbReference type="ARBA" id="ARBA00022679"/>
    </source>
</evidence>
<dbReference type="Gene3D" id="3.30.810.10">
    <property type="entry name" value="2-Layer Sandwich"/>
    <property type="match status" value="1"/>
</dbReference>
<feature type="compositionally biased region" description="Polar residues" evidence="11">
    <location>
        <begin position="1800"/>
        <end position="1818"/>
    </location>
</feature>
<evidence type="ECO:0000256" key="7">
    <source>
        <dbReference type="ARBA" id="ARBA00022833"/>
    </source>
</evidence>
<keyword evidence="3" id="KW-0479">Metal-binding</keyword>
<dbReference type="InterPro" id="IPR011011">
    <property type="entry name" value="Znf_FYVE_PHD"/>
</dbReference>
<feature type="compositionally biased region" description="Basic and acidic residues" evidence="11">
    <location>
        <begin position="1903"/>
        <end position="1913"/>
    </location>
</feature>
<evidence type="ECO:0000256" key="6">
    <source>
        <dbReference type="ARBA" id="ARBA00022777"/>
    </source>
</evidence>
<dbReference type="InterPro" id="IPR000306">
    <property type="entry name" value="Znf_FYVE"/>
</dbReference>
<evidence type="ECO:0000259" key="12">
    <source>
        <dbReference type="PROSITE" id="PS50178"/>
    </source>
</evidence>
<dbReference type="FunFam" id="3.50.7.10:FF:000007">
    <property type="entry name" value="1-phosphatidylinositol 3-phosphate 5-kinase isoform X1"/>
    <property type="match status" value="1"/>
</dbReference>
<evidence type="ECO:0000259" key="13">
    <source>
        <dbReference type="PROSITE" id="PS51455"/>
    </source>
</evidence>